<comment type="caution">
    <text evidence="9">The sequence shown here is derived from an EMBL/GenBank/DDBJ whole genome shotgun (WGS) entry which is preliminary data.</text>
</comment>
<dbReference type="Pfam" id="PF01061">
    <property type="entry name" value="ABC2_membrane"/>
    <property type="match status" value="1"/>
</dbReference>
<evidence type="ECO:0000256" key="6">
    <source>
        <dbReference type="SAM" id="Phobius"/>
    </source>
</evidence>
<proteinExistence type="predicted"/>
<evidence type="ECO:0000259" key="8">
    <source>
        <dbReference type="Pfam" id="PF01061"/>
    </source>
</evidence>
<keyword evidence="4 6" id="KW-1133">Transmembrane helix</keyword>
<dbReference type="AlphaFoldDB" id="A0A815HA11"/>
<dbReference type="PANTHER" id="PTHR19241">
    <property type="entry name" value="ATP-BINDING CASSETTE TRANSPORTER"/>
    <property type="match status" value="1"/>
</dbReference>
<evidence type="ECO:0000256" key="3">
    <source>
        <dbReference type="ARBA" id="ARBA00022692"/>
    </source>
</evidence>
<keyword evidence="7" id="KW-0732">Signal</keyword>
<comment type="subcellular location">
    <subcellularLocation>
        <location evidence="1">Membrane</location>
        <topology evidence="1">Multi-pass membrane protein</topology>
    </subcellularLocation>
</comment>
<evidence type="ECO:0000256" key="1">
    <source>
        <dbReference type="ARBA" id="ARBA00004141"/>
    </source>
</evidence>
<keyword evidence="3 6" id="KW-0812">Transmembrane</keyword>
<feature type="transmembrane region" description="Helical" evidence="6">
    <location>
        <begin position="181"/>
        <end position="203"/>
    </location>
</feature>
<dbReference type="EMBL" id="CAJNOT010002870">
    <property type="protein sequence ID" value="CAF1348739.1"/>
    <property type="molecule type" value="Genomic_DNA"/>
</dbReference>
<feature type="chain" id="PRO_5032860152" description="ABC-2 type transporter transmembrane domain-containing protein" evidence="7">
    <location>
        <begin position="18"/>
        <end position="295"/>
    </location>
</feature>
<organism evidence="9 10">
    <name type="scientific">Rotaria sordida</name>
    <dbReference type="NCBI Taxonomy" id="392033"/>
    <lineage>
        <taxon>Eukaryota</taxon>
        <taxon>Metazoa</taxon>
        <taxon>Spiralia</taxon>
        <taxon>Gnathifera</taxon>
        <taxon>Rotifera</taxon>
        <taxon>Eurotatoria</taxon>
        <taxon>Bdelloidea</taxon>
        <taxon>Philodinida</taxon>
        <taxon>Philodinidae</taxon>
        <taxon>Rotaria</taxon>
    </lineage>
</organism>
<feature type="domain" description="ABC-2 type transporter transmembrane" evidence="8">
    <location>
        <begin position="63"/>
        <end position="231"/>
    </location>
</feature>
<dbReference type="InterPro" id="IPR013525">
    <property type="entry name" value="ABC2_TM"/>
</dbReference>
<evidence type="ECO:0000313" key="9">
    <source>
        <dbReference type="EMBL" id="CAF1348739.1"/>
    </source>
</evidence>
<name>A0A815HA11_9BILA</name>
<dbReference type="GO" id="GO:0140359">
    <property type="term" value="F:ABC-type transporter activity"/>
    <property type="evidence" value="ECO:0007669"/>
    <property type="project" value="InterPro"/>
</dbReference>
<reference evidence="9" key="1">
    <citation type="submission" date="2021-02" db="EMBL/GenBank/DDBJ databases">
        <authorList>
            <person name="Nowell W R."/>
        </authorList>
    </citation>
    <scope>NUCLEOTIDE SEQUENCE</scope>
</reference>
<protein>
    <recommendedName>
        <fullName evidence="8">ABC-2 type transporter transmembrane domain-containing protein</fullName>
    </recommendedName>
</protein>
<feature type="transmembrane region" description="Helical" evidence="6">
    <location>
        <begin position="119"/>
        <end position="140"/>
    </location>
</feature>
<feature type="transmembrane region" description="Helical" evidence="6">
    <location>
        <begin position="152"/>
        <end position="174"/>
    </location>
</feature>
<keyword evidence="5 6" id="KW-0472">Membrane</keyword>
<evidence type="ECO:0000256" key="7">
    <source>
        <dbReference type="SAM" id="SignalP"/>
    </source>
</evidence>
<sequence length="295" mass="34460">MFDWLSWIHWLSAFRYASNMLAMNEFRNLTFCLANDTRICPLTGLEVLHEKDMDFTTEWDLWKNYVGVQDRLGAIFMIVATQMFSTMTELETLIKERALFVHEHSSGYYRTSTFFLTKVLWDILLVRSLVSIIFSMIVYFMTGLDRNVNKFFIFLLTVFFSSLFGSTVCLFVAATASHYGVALILVILIYLVMMVFSGFIIALKSMFDWLSWIHWLSAFRYASNMLAMSEFRNLTFCLANDTHICPLTGLEVLHEKDMNFTTEWDLWKNDVGLLIMTVVFLILTHAQLLRIKKTN</sequence>
<accession>A0A815HA11</accession>
<evidence type="ECO:0000256" key="2">
    <source>
        <dbReference type="ARBA" id="ARBA00022448"/>
    </source>
</evidence>
<feature type="signal peptide" evidence="7">
    <location>
        <begin position="1"/>
        <end position="17"/>
    </location>
</feature>
<evidence type="ECO:0000256" key="4">
    <source>
        <dbReference type="ARBA" id="ARBA00022989"/>
    </source>
</evidence>
<evidence type="ECO:0000256" key="5">
    <source>
        <dbReference type="ARBA" id="ARBA00023136"/>
    </source>
</evidence>
<dbReference type="GO" id="GO:0016020">
    <property type="term" value="C:membrane"/>
    <property type="evidence" value="ECO:0007669"/>
    <property type="project" value="UniProtKB-SubCell"/>
</dbReference>
<gene>
    <name evidence="9" type="ORF">ZHD862_LOCUS30442</name>
</gene>
<keyword evidence="2" id="KW-0813">Transport</keyword>
<feature type="transmembrane region" description="Helical" evidence="6">
    <location>
        <begin position="271"/>
        <end position="289"/>
    </location>
</feature>
<dbReference type="Proteomes" id="UP000663864">
    <property type="component" value="Unassembled WGS sequence"/>
</dbReference>
<evidence type="ECO:0000313" key="10">
    <source>
        <dbReference type="Proteomes" id="UP000663864"/>
    </source>
</evidence>